<gene>
    <name evidence="1" type="primary">Necator_chrI.g629</name>
    <name evidence="1" type="ORF">RB195_004507</name>
</gene>
<name>A0ABR1BIC5_NECAM</name>
<organism evidence="1 2">
    <name type="scientific">Necator americanus</name>
    <name type="common">Human hookworm</name>
    <dbReference type="NCBI Taxonomy" id="51031"/>
    <lineage>
        <taxon>Eukaryota</taxon>
        <taxon>Metazoa</taxon>
        <taxon>Ecdysozoa</taxon>
        <taxon>Nematoda</taxon>
        <taxon>Chromadorea</taxon>
        <taxon>Rhabditida</taxon>
        <taxon>Rhabditina</taxon>
        <taxon>Rhabditomorpha</taxon>
        <taxon>Strongyloidea</taxon>
        <taxon>Ancylostomatidae</taxon>
        <taxon>Bunostominae</taxon>
        <taxon>Necator</taxon>
    </lineage>
</organism>
<keyword evidence="2" id="KW-1185">Reference proteome</keyword>
<dbReference type="EMBL" id="JAVFWL010000001">
    <property type="protein sequence ID" value="KAK6726227.1"/>
    <property type="molecule type" value="Genomic_DNA"/>
</dbReference>
<comment type="caution">
    <text evidence="1">The sequence shown here is derived from an EMBL/GenBank/DDBJ whole genome shotgun (WGS) entry which is preliminary data.</text>
</comment>
<reference evidence="1 2" key="1">
    <citation type="submission" date="2023-08" db="EMBL/GenBank/DDBJ databases">
        <title>A Necator americanus chromosomal reference genome.</title>
        <authorList>
            <person name="Ilik V."/>
            <person name="Petrzelkova K.J."/>
            <person name="Pardy F."/>
            <person name="Fuh T."/>
            <person name="Niatou-Singa F.S."/>
            <person name="Gouil Q."/>
            <person name="Baker L."/>
            <person name="Ritchie M.E."/>
            <person name="Jex A.R."/>
            <person name="Gazzola D."/>
            <person name="Li H."/>
            <person name="Toshio Fujiwara R."/>
            <person name="Zhan B."/>
            <person name="Aroian R.V."/>
            <person name="Pafco B."/>
            <person name="Schwarz E.M."/>
        </authorList>
    </citation>
    <scope>NUCLEOTIDE SEQUENCE [LARGE SCALE GENOMIC DNA]</scope>
    <source>
        <strain evidence="1 2">Aroian</strain>
        <tissue evidence="1">Whole animal</tissue>
    </source>
</reference>
<evidence type="ECO:0000313" key="2">
    <source>
        <dbReference type="Proteomes" id="UP001303046"/>
    </source>
</evidence>
<accession>A0ABR1BIC5</accession>
<dbReference type="Proteomes" id="UP001303046">
    <property type="component" value="Unassembled WGS sequence"/>
</dbReference>
<sequence length="98" mass="10782">MQLAFLDFRADFDFPHRGGLLSALQAEGNPEKFIRLINGRNGRAAASTHYAVELEVRQGAAVGPFLFTFVVDDNMERTGGRCLNDLVLALSALLVIFK</sequence>
<protein>
    <submittedName>
        <fullName evidence="1">Uncharacterized protein</fullName>
    </submittedName>
</protein>
<evidence type="ECO:0000313" key="1">
    <source>
        <dbReference type="EMBL" id="KAK6726227.1"/>
    </source>
</evidence>
<proteinExistence type="predicted"/>